<evidence type="ECO:0000256" key="1">
    <source>
        <dbReference type="ARBA" id="ARBA00004370"/>
    </source>
</evidence>
<evidence type="ECO:0000259" key="4">
    <source>
        <dbReference type="Pfam" id="PF05433"/>
    </source>
</evidence>
<feature type="chain" id="PRO_5043375758" evidence="3">
    <location>
        <begin position="20"/>
        <end position="185"/>
    </location>
</feature>
<comment type="caution">
    <text evidence="5">The sequence shown here is derived from an EMBL/GenBank/DDBJ whole genome shotgun (WGS) entry which is preliminary data.</text>
</comment>
<dbReference type="GeneID" id="98614970"/>
<accession>A0AAW7XDE5</accession>
<feature type="signal peptide" evidence="3">
    <location>
        <begin position="1"/>
        <end position="19"/>
    </location>
</feature>
<feature type="domain" description="Glycine zipper 2TM" evidence="4">
    <location>
        <begin position="76"/>
        <end position="116"/>
    </location>
</feature>
<evidence type="ECO:0000256" key="3">
    <source>
        <dbReference type="SAM" id="SignalP"/>
    </source>
</evidence>
<dbReference type="PANTHER" id="PTHR35603">
    <property type="match status" value="1"/>
</dbReference>
<proteinExistence type="predicted"/>
<name>A0AAW7XDE5_9GAMM</name>
<keyword evidence="3" id="KW-0732">Signal</keyword>
<dbReference type="InterPro" id="IPR051407">
    <property type="entry name" value="Bact_OM_lipoprot/Surf_antigen"/>
</dbReference>
<comment type="subcellular location">
    <subcellularLocation>
        <location evidence="1">Membrane</location>
    </subcellularLocation>
</comment>
<evidence type="ECO:0000313" key="5">
    <source>
        <dbReference type="EMBL" id="MDO6424399.1"/>
    </source>
</evidence>
<gene>
    <name evidence="5" type="ORF">Q4521_18075</name>
</gene>
<keyword evidence="2" id="KW-0472">Membrane</keyword>
<dbReference type="GO" id="GO:0019867">
    <property type="term" value="C:outer membrane"/>
    <property type="evidence" value="ECO:0007669"/>
    <property type="project" value="InterPro"/>
</dbReference>
<dbReference type="Proteomes" id="UP001169760">
    <property type="component" value="Unassembled WGS sequence"/>
</dbReference>
<sequence length="185" mass="20496">MKKSSITKVFMSVTAMATACVFSSSTLAERNQHVDFAKVISSTPIYETVERSVPEEHCWVETVREEHRGGKSSATPTLVGGIVGGVIGNAVGKGGDNKKIGAVVGSILGMSVANDISKRNGRGHHTEVNYRDVERCEVRYHTRTERQLQGYDVVYKYHGKRYTTFMQREPGDRLEVAVSITPRNY</sequence>
<dbReference type="AlphaFoldDB" id="A0AAW7XDE5"/>
<reference evidence="5" key="1">
    <citation type="submission" date="2023-07" db="EMBL/GenBank/DDBJ databases">
        <title>Genome content predicts the carbon catabolic preferences of heterotrophic bacteria.</title>
        <authorList>
            <person name="Gralka M."/>
        </authorList>
    </citation>
    <scope>NUCLEOTIDE SEQUENCE</scope>
    <source>
        <strain evidence="5">I3M17_2</strain>
    </source>
</reference>
<dbReference type="EMBL" id="JAUOPB010000014">
    <property type="protein sequence ID" value="MDO6424399.1"/>
    <property type="molecule type" value="Genomic_DNA"/>
</dbReference>
<evidence type="ECO:0000313" key="6">
    <source>
        <dbReference type="Proteomes" id="UP001169760"/>
    </source>
</evidence>
<dbReference type="Pfam" id="PF05433">
    <property type="entry name" value="Rick_17kDa_Anti"/>
    <property type="match status" value="1"/>
</dbReference>
<evidence type="ECO:0000256" key="2">
    <source>
        <dbReference type="ARBA" id="ARBA00023136"/>
    </source>
</evidence>
<dbReference type="PANTHER" id="PTHR35603:SF2">
    <property type="entry name" value="OUTER MEMBRANE LIPOPROTEIN"/>
    <property type="match status" value="1"/>
</dbReference>
<organism evidence="5 6">
    <name type="scientific">Saccharophagus degradans</name>
    <dbReference type="NCBI Taxonomy" id="86304"/>
    <lineage>
        <taxon>Bacteria</taxon>
        <taxon>Pseudomonadati</taxon>
        <taxon>Pseudomonadota</taxon>
        <taxon>Gammaproteobacteria</taxon>
        <taxon>Cellvibrionales</taxon>
        <taxon>Cellvibrionaceae</taxon>
        <taxon>Saccharophagus</taxon>
    </lineage>
</organism>
<dbReference type="InterPro" id="IPR008816">
    <property type="entry name" value="Gly_zipper_2TM_dom"/>
</dbReference>
<protein>
    <submittedName>
        <fullName evidence="5">Glycine zipper 2TM domain-containing protein</fullName>
    </submittedName>
</protein>
<dbReference type="RefSeq" id="WP_011469822.1">
    <property type="nucleotide sequence ID" value="NZ_JAHKPP010000039.1"/>
</dbReference>
<dbReference type="PROSITE" id="PS51257">
    <property type="entry name" value="PROKAR_LIPOPROTEIN"/>
    <property type="match status" value="1"/>
</dbReference>